<evidence type="ECO:0000256" key="6">
    <source>
        <dbReference type="ARBA" id="ARBA00023136"/>
    </source>
</evidence>
<feature type="transmembrane region" description="Helical" evidence="7">
    <location>
        <begin position="368"/>
        <end position="388"/>
    </location>
</feature>
<dbReference type="GO" id="GO:0022857">
    <property type="term" value="F:transmembrane transporter activity"/>
    <property type="evidence" value="ECO:0007669"/>
    <property type="project" value="InterPro"/>
</dbReference>
<evidence type="ECO:0000256" key="2">
    <source>
        <dbReference type="ARBA" id="ARBA00022448"/>
    </source>
</evidence>
<keyword evidence="5 7" id="KW-1133">Transmembrane helix</keyword>
<evidence type="ECO:0000256" key="3">
    <source>
        <dbReference type="ARBA" id="ARBA00022475"/>
    </source>
</evidence>
<dbReference type="PANTHER" id="PTHR23517">
    <property type="entry name" value="RESISTANCE PROTEIN MDTM, PUTATIVE-RELATED-RELATED"/>
    <property type="match status" value="1"/>
</dbReference>
<reference evidence="9 10" key="1">
    <citation type="submission" date="2019-06" db="EMBL/GenBank/DDBJ databases">
        <title>Whole genome shotgun sequence of Brevibacillus parabrevis NBRC 12334.</title>
        <authorList>
            <person name="Hosoyama A."/>
            <person name="Uohara A."/>
            <person name="Ohji S."/>
            <person name="Ichikawa N."/>
        </authorList>
    </citation>
    <scope>NUCLEOTIDE SEQUENCE [LARGE SCALE GENOMIC DNA]</scope>
    <source>
        <strain evidence="9 10">NBRC 12334</strain>
    </source>
</reference>
<dbReference type="InterPro" id="IPR005829">
    <property type="entry name" value="Sugar_transporter_CS"/>
</dbReference>
<dbReference type="Proteomes" id="UP000316882">
    <property type="component" value="Unassembled WGS sequence"/>
</dbReference>
<comment type="caution">
    <text evidence="9">The sequence shown here is derived from an EMBL/GenBank/DDBJ whole genome shotgun (WGS) entry which is preliminary data.</text>
</comment>
<keyword evidence="6 7" id="KW-0472">Membrane</keyword>
<dbReference type="PROSITE" id="PS50850">
    <property type="entry name" value="MFS"/>
    <property type="match status" value="1"/>
</dbReference>
<dbReference type="AlphaFoldDB" id="A0A4Y3PS07"/>
<feature type="transmembrane region" description="Helical" evidence="7">
    <location>
        <begin position="136"/>
        <end position="159"/>
    </location>
</feature>
<feature type="transmembrane region" description="Helical" evidence="7">
    <location>
        <begin position="280"/>
        <end position="300"/>
    </location>
</feature>
<organism evidence="9 10">
    <name type="scientific">Brevibacillus parabrevis</name>
    <dbReference type="NCBI Taxonomy" id="54914"/>
    <lineage>
        <taxon>Bacteria</taxon>
        <taxon>Bacillati</taxon>
        <taxon>Bacillota</taxon>
        <taxon>Bacilli</taxon>
        <taxon>Bacillales</taxon>
        <taxon>Paenibacillaceae</taxon>
        <taxon>Brevibacillus</taxon>
    </lineage>
</organism>
<dbReference type="SUPFAM" id="SSF103473">
    <property type="entry name" value="MFS general substrate transporter"/>
    <property type="match status" value="1"/>
</dbReference>
<comment type="subcellular location">
    <subcellularLocation>
        <location evidence="1">Cell membrane</location>
        <topology evidence="1">Multi-pass membrane protein</topology>
    </subcellularLocation>
</comment>
<dbReference type="InterPro" id="IPR011701">
    <property type="entry name" value="MFS"/>
</dbReference>
<keyword evidence="4 7" id="KW-0812">Transmembrane</keyword>
<dbReference type="InterPro" id="IPR036259">
    <property type="entry name" value="MFS_trans_sf"/>
</dbReference>
<feature type="transmembrane region" description="Helical" evidence="7">
    <location>
        <begin position="104"/>
        <end position="124"/>
    </location>
</feature>
<evidence type="ECO:0000256" key="4">
    <source>
        <dbReference type="ARBA" id="ARBA00022692"/>
    </source>
</evidence>
<feature type="transmembrane region" description="Helical" evidence="7">
    <location>
        <begin position="39"/>
        <end position="62"/>
    </location>
</feature>
<feature type="transmembrane region" description="Helical" evidence="7">
    <location>
        <begin position="307"/>
        <end position="323"/>
    </location>
</feature>
<evidence type="ECO:0000256" key="5">
    <source>
        <dbReference type="ARBA" id="ARBA00022989"/>
    </source>
</evidence>
<feature type="domain" description="Major facilitator superfamily (MFS) profile" evidence="8">
    <location>
        <begin position="1"/>
        <end position="416"/>
    </location>
</feature>
<gene>
    <name evidence="9" type="primary">emrB_3</name>
    <name evidence="9" type="ORF">BPA01_37580</name>
</gene>
<evidence type="ECO:0000313" key="9">
    <source>
        <dbReference type="EMBL" id="GEB34178.1"/>
    </source>
</evidence>
<name>A0A4Y3PS07_BREPA</name>
<keyword evidence="3" id="KW-1003">Cell membrane</keyword>
<dbReference type="STRING" id="54914.AV540_10480"/>
<feature type="transmembrane region" description="Helical" evidence="7">
    <location>
        <begin position="394"/>
        <end position="414"/>
    </location>
</feature>
<evidence type="ECO:0000259" key="8">
    <source>
        <dbReference type="PROSITE" id="PS50850"/>
    </source>
</evidence>
<proteinExistence type="predicted"/>
<dbReference type="PROSITE" id="PS00216">
    <property type="entry name" value="SUGAR_TRANSPORT_1"/>
    <property type="match status" value="1"/>
</dbReference>
<dbReference type="PANTHER" id="PTHR23517:SF3">
    <property type="entry name" value="INTEGRAL MEMBRANE TRANSPORT PROTEIN"/>
    <property type="match status" value="1"/>
</dbReference>
<dbReference type="GO" id="GO:0005886">
    <property type="term" value="C:plasma membrane"/>
    <property type="evidence" value="ECO:0007669"/>
    <property type="project" value="UniProtKB-SubCell"/>
</dbReference>
<dbReference type="EMBL" id="BJMH01000020">
    <property type="protein sequence ID" value="GEB34178.1"/>
    <property type="molecule type" value="Genomic_DNA"/>
</dbReference>
<protein>
    <submittedName>
        <fullName evidence="9">MFS transporter</fullName>
    </submittedName>
</protein>
<accession>A0A4Y3PS07</accession>
<feature type="transmembrane region" description="Helical" evidence="7">
    <location>
        <begin position="12"/>
        <end position="33"/>
    </location>
</feature>
<feature type="transmembrane region" description="Helical" evidence="7">
    <location>
        <begin position="217"/>
        <end position="240"/>
    </location>
</feature>
<dbReference type="Pfam" id="PF07690">
    <property type="entry name" value="MFS_1"/>
    <property type="match status" value="1"/>
</dbReference>
<keyword evidence="10" id="KW-1185">Reference proteome</keyword>
<dbReference type="InterPro" id="IPR050171">
    <property type="entry name" value="MFS_Transporters"/>
</dbReference>
<keyword evidence="2" id="KW-0813">Transport</keyword>
<feature type="transmembrane region" description="Helical" evidence="7">
    <location>
        <begin position="329"/>
        <end position="347"/>
    </location>
</feature>
<dbReference type="InterPro" id="IPR020846">
    <property type="entry name" value="MFS_dom"/>
</dbReference>
<evidence type="ECO:0000256" key="1">
    <source>
        <dbReference type="ARBA" id="ARBA00004651"/>
    </source>
</evidence>
<feature type="transmembrane region" description="Helical" evidence="7">
    <location>
        <begin position="74"/>
        <end position="92"/>
    </location>
</feature>
<dbReference type="Gene3D" id="1.20.1250.20">
    <property type="entry name" value="MFS general substrate transporter like domains"/>
    <property type="match status" value="1"/>
</dbReference>
<sequence>MGIFAFDRTIRIRMVLQFWTNLAVMSVVPYLIVFFSSQLGTAVTGMMFIGVMAASILGTFAGGYAADRIGRKKVIVTCEAVIFAGFSAVAWVNAPGYQLPYVTFGLFVFIQLCTGAAGPVYQALIIDVSRPDNRRAIFTALYWLNNLAGAAGGMIGAFLFKEHHFWLFVGVACSTAISLLITILYIGETYVPKSQSQPGKKEAQTRGGEGRKFSRMLTAYASVFRHKWFMWFALASLLIISVEEQLTNAIGIRLVKELAEPQALLPFLAFQVDGMNMLGILRSENTLLVVCLTGLVSLLMKKVKERASLLWGLVLFFSGYTVISYSASPWLLLFAMLVATIGELMHIPTKQTMLANMVPDDARSTYMAVYSLLNIVGVSSAGVFILISAWVPPLLLSAGFACMGAVSVGMFAVITKRLAQEPETSAAPIQTGA</sequence>
<evidence type="ECO:0000256" key="7">
    <source>
        <dbReference type="SAM" id="Phobius"/>
    </source>
</evidence>
<evidence type="ECO:0000313" key="10">
    <source>
        <dbReference type="Proteomes" id="UP000316882"/>
    </source>
</evidence>
<feature type="transmembrane region" description="Helical" evidence="7">
    <location>
        <begin position="165"/>
        <end position="186"/>
    </location>
</feature>
<dbReference type="RefSeq" id="WP_122963865.1">
    <property type="nucleotide sequence ID" value="NZ_BJMH01000020.1"/>
</dbReference>